<comment type="caution">
    <text evidence="4">The sequence shown here is derived from an EMBL/GenBank/DDBJ whole genome shotgun (WGS) entry which is preliminary data.</text>
</comment>
<dbReference type="PANTHER" id="PTHR43179:SF7">
    <property type="entry name" value="RHAMNOSYLTRANSFERASE WBBL"/>
    <property type="match status" value="1"/>
</dbReference>
<gene>
    <name evidence="4" type="primary">wbbL_6</name>
    <name evidence="4" type="ORF">GALL_110270</name>
</gene>
<organism evidence="4">
    <name type="scientific">mine drainage metagenome</name>
    <dbReference type="NCBI Taxonomy" id="410659"/>
    <lineage>
        <taxon>unclassified sequences</taxon>
        <taxon>metagenomes</taxon>
        <taxon>ecological metagenomes</taxon>
    </lineage>
</organism>
<reference evidence="4" key="1">
    <citation type="submission" date="2016-10" db="EMBL/GenBank/DDBJ databases">
        <title>Sequence of Gallionella enrichment culture.</title>
        <authorList>
            <person name="Poehlein A."/>
            <person name="Muehling M."/>
            <person name="Daniel R."/>
        </authorList>
    </citation>
    <scope>NUCLEOTIDE SEQUENCE</scope>
</reference>
<dbReference type="InterPro" id="IPR001509">
    <property type="entry name" value="Epimerase_deHydtase"/>
</dbReference>
<evidence type="ECO:0000259" key="3">
    <source>
        <dbReference type="Pfam" id="PF01370"/>
    </source>
</evidence>
<evidence type="ECO:0000256" key="1">
    <source>
        <dbReference type="SAM" id="Phobius"/>
    </source>
</evidence>
<dbReference type="Pfam" id="PF01370">
    <property type="entry name" value="Epimerase"/>
    <property type="match status" value="2"/>
</dbReference>
<evidence type="ECO:0000259" key="2">
    <source>
        <dbReference type="Pfam" id="PF00535"/>
    </source>
</evidence>
<keyword evidence="1" id="KW-1133">Transmembrane helix</keyword>
<dbReference type="GO" id="GO:0102096">
    <property type="term" value="F:decaprenyl-N-acetyl-alpha-D-glucosaminyl-pyrophosphate:dTDP-alpha-L-rhamnose rhamnosyltransferase activity"/>
    <property type="evidence" value="ECO:0007669"/>
    <property type="project" value="UniProtKB-EC"/>
</dbReference>
<dbReference type="CDD" id="cd04186">
    <property type="entry name" value="GT_2_like_c"/>
    <property type="match status" value="1"/>
</dbReference>
<dbReference type="Gene3D" id="3.40.50.720">
    <property type="entry name" value="NAD(P)-binding Rossmann-like Domain"/>
    <property type="match status" value="1"/>
</dbReference>
<keyword evidence="1" id="KW-0472">Membrane</keyword>
<dbReference type="PANTHER" id="PTHR43179">
    <property type="entry name" value="RHAMNOSYLTRANSFERASE WBBL"/>
    <property type="match status" value="1"/>
</dbReference>
<name>A0A1J5SFT3_9ZZZZ</name>
<dbReference type="InterPro" id="IPR001173">
    <property type="entry name" value="Glyco_trans_2-like"/>
</dbReference>
<keyword evidence="4" id="KW-0328">Glycosyltransferase</keyword>
<accession>A0A1J5SFT3</accession>
<feature type="domain" description="Glycosyltransferase 2-like" evidence="2">
    <location>
        <begin position="28"/>
        <end position="147"/>
    </location>
</feature>
<dbReference type="AlphaFoldDB" id="A0A1J5SFT3"/>
<feature type="transmembrane region" description="Helical" evidence="1">
    <location>
        <begin position="283"/>
        <end position="308"/>
    </location>
</feature>
<dbReference type="InterPro" id="IPR036291">
    <property type="entry name" value="NAD(P)-bd_dom_sf"/>
</dbReference>
<dbReference type="EMBL" id="MLJW01000041">
    <property type="protein sequence ID" value="OIR06779.1"/>
    <property type="molecule type" value="Genomic_DNA"/>
</dbReference>
<protein>
    <submittedName>
        <fullName evidence="4">N-acetylglucosaminyl-diphospho-decaprenol L-rhamnosyltransferase</fullName>
        <ecNumber evidence="4">2.4.1.289</ecNumber>
    </submittedName>
</protein>
<evidence type="ECO:0000313" key="4">
    <source>
        <dbReference type="EMBL" id="OIR06779.1"/>
    </source>
</evidence>
<dbReference type="EC" id="2.4.1.289" evidence="4"/>
<feature type="domain" description="NAD-dependent epimerase/dehydratase" evidence="3">
    <location>
        <begin position="419"/>
        <end position="535"/>
    </location>
</feature>
<keyword evidence="1" id="KW-0812">Transmembrane</keyword>
<dbReference type="Gene3D" id="3.90.550.10">
    <property type="entry name" value="Spore Coat Polysaccharide Biosynthesis Protein SpsA, Chain A"/>
    <property type="match status" value="1"/>
</dbReference>
<dbReference type="SUPFAM" id="SSF51735">
    <property type="entry name" value="NAD(P)-binding Rossmann-fold domains"/>
    <property type="match status" value="1"/>
</dbReference>
<feature type="domain" description="NAD-dependent epimerase/dehydratase" evidence="3">
    <location>
        <begin position="341"/>
        <end position="410"/>
    </location>
</feature>
<dbReference type="InterPro" id="IPR029044">
    <property type="entry name" value="Nucleotide-diphossugar_trans"/>
</dbReference>
<keyword evidence="4" id="KW-0808">Transferase</keyword>
<dbReference type="SUPFAM" id="SSF53448">
    <property type="entry name" value="Nucleotide-diphospho-sugar transferases"/>
    <property type="match status" value="1"/>
</dbReference>
<proteinExistence type="predicted"/>
<sequence length="623" mass="69162">MFMTYDSASANLASAQDDFRVQAAMITAVIVNYNSGALLTACVASLFASSCPVRVVVSDNASNDDSLDRLQAFFGDDPRIEIVRNPENLGFSGGCNLGLDRAAGDYVLFINPDCVIPPDAIERMRALMAAHPEAGMAGCLIRNLDGSEQVGCRRYVPTPWRSLVRVLRLDRLFPRDPRFQTFNMAGTPLPDEAVPVEAISGAFMFVRLSALELVGPLDEYYFLHCEDLDWCMRFRLAGYAILFEPGVAITHLKGGSQASAAFVEWHKHKGMARFYRRFFRDQYPLVLMLLVISAVWARFAMMLPYLLFRRGQGGHPGVRAAYECDAKLWRTAGSTHASRTVIVSGATSQIGRFLLPRLAAAGYRVIALSRTGAPDWKDEYAGETFWLRADIRDGASLVPMPSARTLIHLAPLVILPQQIEAFSALGVRRVIAFGSSSRHSKAESPVDAERAYARRLVDAEQALAERCGHCGMRWTVFRPTLVYGRGMDRNITLIRRLVRITGFFPLLGDGSGLRQPVHADDLAAACVAALDNPLAFDKAYDLSGGETLSYRAMVGRIFDSLSHKPRFLSIPQALFTGALRVLSLIPRYRDFNVAMAQRMNEDLVYEHHEATRDFGFRPKKFTP</sequence>
<dbReference type="Pfam" id="PF00535">
    <property type="entry name" value="Glycos_transf_2"/>
    <property type="match status" value="1"/>
</dbReference>